<sequence length="175" mass="18663">MSTSKTNQTGEPAAKHVAFTPAHSEAGDTASATSQPTGSSDRSQPTQGSASRQPEGKSTQHNDNPQGGLEAQAKSWLNQQQWLQNIDVNQLSKQAKDLGSKAVEQVNRLTPTQKVVGGALLVSGLSWLALRSAGSSNKGQAYYGNDSQTGKGDHEDDTWQRSSESVYRGHKKEDA</sequence>
<name>A0A1H3JSM9_9BACT</name>
<feature type="compositionally biased region" description="Polar residues" evidence="1">
    <location>
        <begin position="135"/>
        <end position="150"/>
    </location>
</feature>
<dbReference type="RefSeq" id="WP_092740994.1">
    <property type="nucleotide sequence ID" value="NZ_FNOV01000008.1"/>
</dbReference>
<accession>A0A1H3JSM9</accession>
<gene>
    <name evidence="2" type="ORF">SAMN04488069_108203</name>
</gene>
<evidence type="ECO:0008006" key="4">
    <source>
        <dbReference type="Google" id="ProtNLM"/>
    </source>
</evidence>
<dbReference type="AlphaFoldDB" id="A0A1H3JSM9"/>
<feature type="compositionally biased region" description="Polar residues" evidence="1">
    <location>
        <begin position="30"/>
        <end position="53"/>
    </location>
</feature>
<keyword evidence="3" id="KW-1185">Reference proteome</keyword>
<reference evidence="3" key="1">
    <citation type="submission" date="2016-10" db="EMBL/GenBank/DDBJ databases">
        <authorList>
            <person name="Varghese N."/>
            <person name="Submissions S."/>
        </authorList>
    </citation>
    <scope>NUCLEOTIDE SEQUENCE [LARGE SCALE GENOMIC DNA]</scope>
    <source>
        <strain evidence="3">CGMCC 1.8975</strain>
    </source>
</reference>
<protein>
    <recommendedName>
        <fullName evidence="4">DUF3618 domain-containing protein</fullName>
    </recommendedName>
</protein>
<feature type="region of interest" description="Disordered" evidence="1">
    <location>
        <begin position="1"/>
        <end position="76"/>
    </location>
</feature>
<organism evidence="2 3">
    <name type="scientific">Hymenobacter psychrophilus</name>
    <dbReference type="NCBI Taxonomy" id="651662"/>
    <lineage>
        <taxon>Bacteria</taxon>
        <taxon>Pseudomonadati</taxon>
        <taxon>Bacteroidota</taxon>
        <taxon>Cytophagia</taxon>
        <taxon>Cytophagales</taxon>
        <taxon>Hymenobacteraceae</taxon>
        <taxon>Hymenobacter</taxon>
    </lineage>
</organism>
<dbReference type="OrthoDB" id="883270at2"/>
<feature type="region of interest" description="Disordered" evidence="1">
    <location>
        <begin position="135"/>
        <end position="175"/>
    </location>
</feature>
<feature type="compositionally biased region" description="Polar residues" evidence="1">
    <location>
        <begin position="1"/>
        <end position="10"/>
    </location>
</feature>
<evidence type="ECO:0000313" key="2">
    <source>
        <dbReference type="EMBL" id="SDY42980.1"/>
    </source>
</evidence>
<proteinExistence type="predicted"/>
<evidence type="ECO:0000313" key="3">
    <source>
        <dbReference type="Proteomes" id="UP000199249"/>
    </source>
</evidence>
<evidence type="ECO:0000256" key="1">
    <source>
        <dbReference type="SAM" id="MobiDB-lite"/>
    </source>
</evidence>
<dbReference type="Proteomes" id="UP000199249">
    <property type="component" value="Unassembled WGS sequence"/>
</dbReference>
<dbReference type="EMBL" id="FNOV01000008">
    <property type="protein sequence ID" value="SDY42980.1"/>
    <property type="molecule type" value="Genomic_DNA"/>
</dbReference>